<gene>
    <name evidence="2" type="ORF">FDV58_24900</name>
</gene>
<organism evidence="2 3">
    <name type="scientific">Bradyrhizobium elkanii</name>
    <dbReference type="NCBI Taxonomy" id="29448"/>
    <lineage>
        <taxon>Bacteria</taxon>
        <taxon>Pseudomonadati</taxon>
        <taxon>Pseudomonadota</taxon>
        <taxon>Alphaproteobacteria</taxon>
        <taxon>Hyphomicrobiales</taxon>
        <taxon>Nitrobacteraceae</taxon>
        <taxon>Bradyrhizobium</taxon>
    </lineage>
</organism>
<proteinExistence type="predicted"/>
<dbReference type="InterPro" id="IPR054189">
    <property type="entry name" value="DUF6894"/>
</dbReference>
<reference evidence="2 3" key="1">
    <citation type="submission" date="2019-05" db="EMBL/GenBank/DDBJ databases">
        <title>Draft Genome of Bradyrhizobium elkanii strain SEMIA 938, Used in Commercial Inoculants for Lupinus spp. in Brazil.</title>
        <authorList>
            <person name="Hungria M."/>
            <person name="Delamuta J.R.M."/>
            <person name="Ribeiro R.A."/>
            <person name="Nogueira M.A."/>
        </authorList>
    </citation>
    <scope>NUCLEOTIDE SEQUENCE [LARGE SCALE GENOMIC DNA]</scope>
    <source>
        <strain evidence="2 3">Semia 938</strain>
    </source>
</reference>
<name>A0A4U6RWS4_BRAEL</name>
<evidence type="ECO:0000313" key="2">
    <source>
        <dbReference type="EMBL" id="TKV78941.1"/>
    </source>
</evidence>
<accession>A0A4U6RWS4</accession>
<dbReference type="EMBL" id="SZZP01000015">
    <property type="protein sequence ID" value="TKV78941.1"/>
    <property type="molecule type" value="Genomic_DNA"/>
</dbReference>
<dbReference type="RefSeq" id="WP_137480939.1">
    <property type="nucleotide sequence ID" value="NZ_SZZP01000015.1"/>
</dbReference>
<dbReference type="AlphaFoldDB" id="A0A4U6RWS4"/>
<sequence>MPRYFFHVRHDTNKRDDEGEELADRHAAWKEATVMAGRMLQDIDGQLKPGRYWEMEVTDEFSQPLFRLVISARQPR</sequence>
<comment type="caution">
    <text evidence="2">The sequence shown here is derived from an EMBL/GenBank/DDBJ whole genome shotgun (WGS) entry which is preliminary data.</text>
</comment>
<evidence type="ECO:0000259" key="1">
    <source>
        <dbReference type="Pfam" id="PF21834"/>
    </source>
</evidence>
<feature type="domain" description="DUF6894" evidence="1">
    <location>
        <begin position="3"/>
        <end position="69"/>
    </location>
</feature>
<protein>
    <recommendedName>
        <fullName evidence="1">DUF6894 domain-containing protein</fullName>
    </recommendedName>
</protein>
<evidence type="ECO:0000313" key="3">
    <source>
        <dbReference type="Proteomes" id="UP000305095"/>
    </source>
</evidence>
<dbReference type="Proteomes" id="UP000305095">
    <property type="component" value="Unassembled WGS sequence"/>
</dbReference>
<dbReference type="Pfam" id="PF21834">
    <property type="entry name" value="DUF6894"/>
    <property type="match status" value="1"/>
</dbReference>